<dbReference type="PANTHER" id="PTHR22916">
    <property type="entry name" value="GLYCOSYLTRANSFERASE"/>
    <property type="match status" value="1"/>
</dbReference>
<name>A0A7K3MQF2_9BACE</name>
<dbReference type="PANTHER" id="PTHR22916:SF51">
    <property type="entry name" value="GLYCOSYLTRANSFERASE EPSH-RELATED"/>
    <property type="match status" value="1"/>
</dbReference>
<feature type="domain" description="Glycosyltransferase 2-like" evidence="3">
    <location>
        <begin position="5"/>
        <end position="138"/>
    </location>
</feature>
<reference evidence="4 5" key="1">
    <citation type="submission" date="2019-03" db="EMBL/GenBank/DDBJ databases">
        <title>Diversity of the mouse oral microbiome.</title>
        <authorList>
            <person name="Joseph S."/>
            <person name="Aduse-Opoku J."/>
            <person name="Curtis M."/>
            <person name="Wade W."/>
            <person name="Hashim A."/>
        </authorList>
    </citation>
    <scope>NUCLEOTIDE SEQUENCE [LARGE SCALE GENOMIC DNA]</scope>
    <source>
        <strain evidence="4 5">P2318</strain>
    </source>
</reference>
<dbReference type="Proteomes" id="UP000298073">
    <property type="component" value="Unassembled WGS sequence"/>
</dbReference>
<keyword evidence="2 4" id="KW-0808">Transferase</keyword>
<evidence type="ECO:0000313" key="4">
    <source>
        <dbReference type="EMBL" id="TFU52716.1"/>
    </source>
</evidence>
<dbReference type="Pfam" id="PF00535">
    <property type="entry name" value="Glycos_transf_2"/>
    <property type="match status" value="1"/>
</dbReference>
<dbReference type="EMBL" id="SPPV01000002">
    <property type="protein sequence ID" value="TFU52716.1"/>
    <property type="molecule type" value="Genomic_DNA"/>
</dbReference>
<dbReference type="InterPro" id="IPR029044">
    <property type="entry name" value="Nucleotide-diphossugar_trans"/>
</dbReference>
<dbReference type="CDD" id="cd00761">
    <property type="entry name" value="Glyco_tranf_GTA_type"/>
    <property type="match status" value="1"/>
</dbReference>
<evidence type="ECO:0000256" key="1">
    <source>
        <dbReference type="ARBA" id="ARBA00022676"/>
    </source>
</evidence>
<gene>
    <name evidence="4" type="ORF">E4T97_01285</name>
</gene>
<evidence type="ECO:0000313" key="5">
    <source>
        <dbReference type="Proteomes" id="UP000298073"/>
    </source>
</evidence>
<accession>A0A7K3MQF2</accession>
<evidence type="ECO:0000259" key="3">
    <source>
        <dbReference type="Pfam" id="PF00535"/>
    </source>
</evidence>
<dbReference type="InterPro" id="IPR001173">
    <property type="entry name" value="Glyco_trans_2-like"/>
</dbReference>
<evidence type="ECO:0000256" key="2">
    <source>
        <dbReference type="ARBA" id="ARBA00022679"/>
    </source>
</evidence>
<dbReference type="OrthoDB" id="1114838at2"/>
<dbReference type="Gene3D" id="3.90.550.10">
    <property type="entry name" value="Spore Coat Polysaccharide Biosynthesis Protein SpsA, Chain A"/>
    <property type="match status" value="1"/>
</dbReference>
<sequence>MPKVSVIIPVYGVEKYIEQCVRSLFAQTLDDVEYIFINDCTPDRSIELLQSVLVEYPQRKEQVYIFHNEKNIGQVGTRKRGVSVAKGDYVIHCDSDDWVEENWLEILYKKAILTHAEIVWCDFTSCHEDGKRVYIANEASPTIEDFFFKLIIGIKWGTLWSHLVKREIVQSQQIVWPTWNYCEDLALVFQYITLISNVAYIKESLYNYRYNLESISGKRDKVNVLKNIQGEINASLVGIACSKKMGLSKRFAPYFCTRILKAKGRIFGIAKNDWETCKLWNSFNDGITICDVWTSSLLLREKISLSFVRLYIYPLKKIICHKE</sequence>
<organism evidence="4 5">
    <name type="scientific">Bacteroides acidifaciens</name>
    <dbReference type="NCBI Taxonomy" id="85831"/>
    <lineage>
        <taxon>Bacteria</taxon>
        <taxon>Pseudomonadati</taxon>
        <taxon>Bacteroidota</taxon>
        <taxon>Bacteroidia</taxon>
        <taxon>Bacteroidales</taxon>
        <taxon>Bacteroidaceae</taxon>
        <taxon>Bacteroides</taxon>
    </lineage>
</organism>
<dbReference type="RefSeq" id="WP_135035024.1">
    <property type="nucleotide sequence ID" value="NZ_CABIXU010000004.1"/>
</dbReference>
<proteinExistence type="predicted"/>
<keyword evidence="1" id="KW-0328">Glycosyltransferase</keyword>
<dbReference type="AlphaFoldDB" id="A0A7K3MQF2"/>
<dbReference type="SUPFAM" id="SSF53448">
    <property type="entry name" value="Nucleotide-diphospho-sugar transferases"/>
    <property type="match status" value="1"/>
</dbReference>
<comment type="caution">
    <text evidence="4">The sequence shown here is derived from an EMBL/GenBank/DDBJ whole genome shotgun (WGS) entry which is preliminary data.</text>
</comment>
<dbReference type="GO" id="GO:0016758">
    <property type="term" value="F:hexosyltransferase activity"/>
    <property type="evidence" value="ECO:0007669"/>
    <property type="project" value="UniProtKB-ARBA"/>
</dbReference>
<protein>
    <submittedName>
        <fullName evidence="4">Glycosyltransferase family 2 protein</fullName>
    </submittedName>
</protein>